<evidence type="ECO:0000256" key="3">
    <source>
        <dbReference type="ARBA" id="ARBA00013812"/>
    </source>
</evidence>
<comment type="subcellular location">
    <subcellularLocation>
        <location evidence="1">Host endoplasmic reticulum membrane</location>
    </subcellularLocation>
</comment>
<name>A0A7D5AWB1_9VIRU</name>
<sequence>MQLKNFLLGVLGAAVVTLILVSVDDLKSGGCLIRATGESITISGCNDLEHAASVINSMKGFWPSLGHGGNFDVNENCC</sequence>
<evidence type="ECO:0000256" key="7">
    <source>
        <dbReference type="ARBA" id="ARBA00022989"/>
    </source>
</evidence>
<keyword evidence="7" id="KW-1133">Transmembrane helix</keyword>
<evidence type="ECO:0000256" key="2">
    <source>
        <dbReference type="ARBA" id="ARBA00010355"/>
    </source>
</evidence>
<dbReference type="InterPro" id="IPR003411">
    <property type="entry name" value="TGBp3"/>
</dbReference>
<accession>A0A7D5AWB1</accession>
<keyword evidence="14" id="KW-1185">Reference proteome</keyword>
<protein>
    <recommendedName>
        <fullName evidence="3">Movement protein TGBp3</fullName>
    </recommendedName>
    <alternativeName>
        <fullName evidence="12">Triple gene block 3 protein</fullName>
    </alternativeName>
</protein>
<dbReference type="Pfam" id="PF02495">
    <property type="entry name" value="TGBp3"/>
    <property type="match status" value="1"/>
</dbReference>
<reference evidence="13" key="1">
    <citation type="journal article" date="2020" name="Arch.">
        <title>A novel foveavirus identified in wild grapevine (Vitis vinifera subsp. sylvestris).</title>
        <authorList>
            <person name="Reynard J.-S."/>
            <person name="Brodard J."/>
            <person name="Remoliff E."/>
            <person name="Lefebvre M."/>
            <person name="Schumpp O."/>
            <person name="Candresse T."/>
        </authorList>
    </citation>
    <scope>NUCLEOTIDE SEQUENCE</scope>
</reference>
<evidence type="ECO:0000256" key="5">
    <source>
        <dbReference type="ARBA" id="ARBA00022692"/>
    </source>
</evidence>
<evidence type="ECO:0000256" key="8">
    <source>
        <dbReference type="ARBA" id="ARBA00023031"/>
    </source>
</evidence>
<dbReference type="GeneID" id="80541597"/>
<evidence type="ECO:0000256" key="1">
    <source>
        <dbReference type="ARBA" id="ARBA00004625"/>
    </source>
</evidence>
<comment type="function">
    <text evidence="11">Plays a role in viral cell-to-cell propagation, by facilitating genome transport to neighboring plant cells through plasmosdesmata. May induce the formation of granular vesicles derived from the Endoplasmic reticulum, which align on actin filaments.</text>
</comment>
<dbReference type="RefSeq" id="YP_010802812.1">
    <property type="nucleotide sequence ID" value="NC_077040.1"/>
</dbReference>
<keyword evidence="9" id="KW-0472">Membrane</keyword>
<organism evidence="13 14">
    <name type="scientific">Grapevine foveavirus A</name>
    <dbReference type="NCBI Taxonomy" id="2763538"/>
    <lineage>
        <taxon>Viruses</taxon>
        <taxon>Riboviria</taxon>
        <taxon>Orthornavirae</taxon>
        <taxon>Kitrinoviricota</taxon>
        <taxon>Alsuviricetes</taxon>
        <taxon>Tymovirales</taxon>
        <taxon>Betaflexiviridae</taxon>
        <taxon>Quinvirinae</taxon>
        <taxon>Foveavirus</taxon>
        <taxon>Foveavirus alphavitis</taxon>
    </lineage>
</organism>
<evidence type="ECO:0000256" key="11">
    <source>
        <dbReference type="ARBA" id="ARBA00025270"/>
    </source>
</evidence>
<keyword evidence="8" id="KW-0916">Viral movement protein</keyword>
<dbReference type="GO" id="GO:0046740">
    <property type="term" value="P:transport of virus in host, cell to cell"/>
    <property type="evidence" value="ECO:0007669"/>
    <property type="project" value="UniProtKB-KW"/>
</dbReference>
<gene>
    <name evidence="13" type="primary">ORF4</name>
</gene>
<keyword evidence="4" id="KW-0813">Transport</keyword>
<keyword evidence="6" id="KW-1043">Host membrane</keyword>
<evidence type="ECO:0000256" key="4">
    <source>
        <dbReference type="ARBA" id="ARBA00022448"/>
    </source>
</evidence>
<dbReference type="Proteomes" id="UP001162023">
    <property type="component" value="Segment"/>
</dbReference>
<keyword evidence="5" id="KW-0812">Transmembrane</keyword>
<evidence type="ECO:0000256" key="9">
    <source>
        <dbReference type="ARBA" id="ARBA00023136"/>
    </source>
</evidence>
<keyword evidence="10" id="KW-1038">Host endoplasmic reticulum</keyword>
<dbReference type="GO" id="GO:0044167">
    <property type="term" value="C:host cell endoplasmic reticulum membrane"/>
    <property type="evidence" value="ECO:0007669"/>
    <property type="project" value="UniProtKB-SubCell"/>
</dbReference>
<evidence type="ECO:0000313" key="13">
    <source>
        <dbReference type="EMBL" id="QKV50512.1"/>
    </source>
</evidence>
<dbReference type="KEGG" id="vg:80541597"/>
<proteinExistence type="inferred from homology"/>
<evidence type="ECO:0000256" key="12">
    <source>
        <dbReference type="ARBA" id="ARBA00033148"/>
    </source>
</evidence>
<evidence type="ECO:0000313" key="14">
    <source>
        <dbReference type="Proteomes" id="UP001162023"/>
    </source>
</evidence>
<dbReference type="EMBL" id="MN553040">
    <property type="protein sequence ID" value="QKV50512.1"/>
    <property type="molecule type" value="Genomic_RNA"/>
</dbReference>
<evidence type="ECO:0000256" key="6">
    <source>
        <dbReference type="ARBA" id="ARBA00022870"/>
    </source>
</evidence>
<comment type="similarity">
    <text evidence="2">Belongs to the Tymovirales TGBp3 protein family.</text>
</comment>
<evidence type="ECO:0000256" key="10">
    <source>
        <dbReference type="ARBA" id="ARBA00023184"/>
    </source>
</evidence>